<dbReference type="Proteomes" id="UP000824782">
    <property type="component" value="Unassembled WGS sequence"/>
</dbReference>
<dbReference type="GO" id="GO:0005737">
    <property type="term" value="C:cytoplasm"/>
    <property type="evidence" value="ECO:0007669"/>
    <property type="project" value="TreeGrafter"/>
</dbReference>
<organism evidence="3 4">
    <name type="scientific">Engystomops pustulosus</name>
    <name type="common">Tungara frog</name>
    <name type="synonym">Physalaemus pustulosus</name>
    <dbReference type="NCBI Taxonomy" id="76066"/>
    <lineage>
        <taxon>Eukaryota</taxon>
        <taxon>Metazoa</taxon>
        <taxon>Chordata</taxon>
        <taxon>Craniata</taxon>
        <taxon>Vertebrata</taxon>
        <taxon>Euteleostomi</taxon>
        <taxon>Amphibia</taxon>
        <taxon>Batrachia</taxon>
        <taxon>Anura</taxon>
        <taxon>Neobatrachia</taxon>
        <taxon>Hyloidea</taxon>
        <taxon>Leptodactylidae</taxon>
        <taxon>Leiuperinae</taxon>
        <taxon>Engystomops</taxon>
    </lineage>
</organism>
<comment type="similarity">
    <text evidence="1">Belongs to the HEBP family.</text>
</comment>
<gene>
    <name evidence="3" type="ORF">GDO81_029494</name>
</gene>
<evidence type="ECO:0000256" key="2">
    <source>
        <dbReference type="SAM" id="SignalP"/>
    </source>
</evidence>
<evidence type="ECO:0000313" key="3">
    <source>
        <dbReference type="EMBL" id="KAG8550024.1"/>
    </source>
</evidence>
<dbReference type="Pfam" id="PF04832">
    <property type="entry name" value="SOUL"/>
    <property type="match status" value="1"/>
</dbReference>
<dbReference type="EMBL" id="WNYA01000099">
    <property type="protein sequence ID" value="KAG8550024.1"/>
    <property type="molecule type" value="Genomic_DNA"/>
</dbReference>
<keyword evidence="4" id="KW-1185">Reference proteome</keyword>
<keyword evidence="2" id="KW-0732">Signal</keyword>
<dbReference type="GO" id="GO:0020037">
    <property type="term" value="F:heme binding"/>
    <property type="evidence" value="ECO:0007669"/>
    <property type="project" value="TreeGrafter"/>
</dbReference>
<feature type="signal peptide" evidence="2">
    <location>
        <begin position="1"/>
        <end position="15"/>
    </location>
</feature>
<dbReference type="PANTHER" id="PTHR11220">
    <property type="entry name" value="HEME-BINDING PROTEIN-RELATED"/>
    <property type="match status" value="1"/>
</dbReference>
<feature type="chain" id="PRO_5043552076" evidence="2">
    <location>
        <begin position="16"/>
        <end position="166"/>
    </location>
</feature>
<sequence>MMFFSFFVLFGLTVAYRTSPLTSTVNKNPRKTGPPARTKLDIPEEYQHPAFCNGVECPKYRLVKKYPGFEHREYDATKWVSTPVTLDDEGTEAAYINLFKYINGSNSEGMHLSITSPVVVSFKLGYREPKTGTMSIFLSANLKNPPAPLNSNTFLQSYPKASLYVK</sequence>
<protein>
    <submittedName>
        <fullName evidence="3">Uncharacterized protein</fullName>
    </submittedName>
</protein>
<dbReference type="PANTHER" id="PTHR11220:SF69">
    <property type="entry name" value="HEME-BINDING PROTEIN 2"/>
    <property type="match status" value="1"/>
</dbReference>
<dbReference type="Gene3D" id="3.20.80.10">
    <property type="entry name" value="Regulatory factor, effector binding domain"/>
    <property type="match status" value="1"/>
</dbReference>
<proteinExistence type="inferred from homology"/>
<dbReference type="InterPro" id="IPR006917">
    <property type="entry name" value="SOUL_heme-bd"/>
</dbReference>
<accession>A0AAV6ZL03</accession>
<dbReference type="SUPFAM" id="SSF55136">
    <property type="entry name" value="Probable bacterial effector-binding domain"/>
    <property type="match status" value="1"/>
</dbReference>
<name>A0AAV6ZL03_ENGPU</name>
<evidence type="ECO:0000313" key="4">
    <source>
        <dbReference type="Proteomes" id="UP000824782"/>
    </source>
</evidence>
<reference evidence="3" key="1">
    <citation type="thesis" date="2020" institute="ProQuest LLC" country="789 East Eisenhower Parkway, Ann Arbor, MI, USA">
        <title>Comparative Genomics and Chromosome Evolution.</title>
        <authorList>
            <person name="Mudd A.B."/>
        </authorList>
    </citation>
    <scope>NUCLEOTIDE SEQUENCE</scope>
    <source>
        <strain evidence="3">237g6f4</strain>
        <tissue evidence="3">Blood</tissue>
    </source>
</reference>
<dbReference type="InterPro" id="IPR011256">
    <property type="entry name" value="Reg_factor_effector_dom_sf"/>
</dbReference>
<dbReference type="AlphaFoldDB" id="A0AAV6ZL03"/>
<comment type="caution">
    <text evidence="3">The sequence shown here is derived from an EMBL/GenBank/DDBJ whole genome shotgun (WGS) entry which is preliminary data.</text>
</comment>
<evidence type="ECO:0000256" key="1">
    <source>
        <dbReference type="ARBA" id="ARBA00009817"/>
    </source>
</evidence>